<evidence type="ECO:0000256" key="2">
    <source>
        <dbReference type="ARBA" id="ARBA00023012"/>
    </source>
</evidence>
<feature type="modified residue" description="4-aspartylphosphate" evidence="3">
    <location>
        <position position="55"/>
    </location>
</feature>
<name>A0A1M5XAH5_9BACT</name>
<dbReference type="PANTHER" id="PTHR44591">
    <property type="entry name" value="STRESS RESPONSE REGULATOR PROTEIN 1"/>
    <property type="match status" value="1"/>
</dbReference>
<evidence type="ECO:0000313" key="5">
    <source>
        <dbReference type="EMBL" id="SHH96652.1"/>
    </source>
</evidence>
<dbReference type="InterPro" id="IPR001789">
    <property type="entry name" value="Sig_transdc_resp-reg_receiver"/>
</dbReference>
<dbReference type="GO" id="GO:0000160">
    <property type="term" value="P:phosphorelay signal transduction system"/>
    <property type="evidence" value="ECO:0007669"/>
    <property type="project" value="UniProtKB-KW"/>
</dbReference>
<keyword evidence="2" id="KW-0902">Two-component regulatory system</keyword>
<dbReference type="OrthoDB" id="9788090at2"/>
<evidence type="ECO:0000313" key="6">
    <source>
        <dbReference type="Proteomes" id="UP000184139"/>
    </source>
</evidence>
<dbReference type="InterPro" id="IPR050595">
    <property type="entry name" value="Bact_response_regulator"/>
</dbReference>
<dbReference type="PANTHER" id="PTHR44591:SF14">
    <property type="entry name" value="PROTEIN PILG"/>
    <property type="match status" value="1"/>
</dbReference>
<evidence type="ECO:0000256" key="1">
    <source>
        <dbReference type="ARBA" id="ARBA00022553"/>
    </source>
</evidence>
<dbReference type="SMART" id="SM00448">
    <property type="entry name" value="REC"/>
    <property type="match status" value="1"/>
</dbReference>
<protein>
    <submittedName>
        <fullName evidence="5">Response regulator receiver domain-containing protein</fullName>
    </submittedName>
</protein>
<keyword evidence="1 3" id="KW-0597">Phosphoprotein</keyword>
<gene>
    <name evidence="5" type="ORF">SAMN02745124_02915</name>
</gene>
<evidence type="ECO:0000259" key="4">
    <source>
        <dbReference type="PROSITE" id="PS50110"/>
    </source>
</evidence>
<keyword evidence="6" id="KW-1185">Reference proteome</keyword>
<proteinExistence type="predicted"/>
<dbReference type="InterPro" id="IPR011006">
    <property type="entry name" value="CheY-like_superfamily"/>
</dbReference>
<dbReference type="SUPFAM" id="SSF52172">
    <property type="entry name" value="CheY-like"/>
    <property type="match status" value="1"/>
</dbReference>
<evidence type="ECO:0000256" key="3">
    <source>
        <dbReference type="PROSITE-ProRule" id="PRU00169"/>
    </source>
</evidence>
<dbReference type="AlphaFoldDB" id="A0A1M5XAH5"/>
<sequence length="128" mass="14305">MASSPKVLLVDDEREFLDIMSRYFTRRNIDFAVADGCLQALDQLDNGSFDVVVMDVSMPGLDGLECMEEIKKLYPAVEVIILTGHAAPHTSLVGMKKGAFDYCLKPIDFAELHEKIQLARKAIEERKG</sequence>
<dbReference type="RefSeq" id="WP_073377253.1">
    <property type="nucleotide sequence ID" value="NZ_FQXS01000018.1"/>
</dbReference>
<reference evidence="5 6" key="1">
    <citation type="submission" date="2016-11" db="EMBL/GenBank/DDBJ databases">
        <authorList>
            <person name="Jaros S."/>
            <person name="Januszkiewicz K."/>
            <person name="Wedrychowicz H."/>
        </authorList>
    </citation>
    <scope>NUCLEOTIDE SEQUENCE [LARGE SCALE GENOMIC DNA]</scope>
    <source>
        <strain evidence="5 6">DSM 9705</strain>
    </source>
</reference>
<dbReference type="STRING" id="1121409.SAMN02745124_02915"/>
<feature type="domain" description="Response regulatory" evidence="4">
    <location>
        <begin position="6"/>
        <end position="120"/>
    </location>
</feature>
<organism evidence="5 6">
    <name type="scientific">Desulfofustis glycolicus DSM 9705</name>
    <dbReference type="NCBI Taxonomy" id="1121409"/>
    <lineage>
        <taxon>Bacteria</taxon>
        <taxon>Pseudomonadati</taxon>
        <taxon>Thermodesulfobacteriota</taxon>
        <taxon>Desulfobulbia</taxon>
        <taxon>Desulfobulbales</taxon>
        <taxon>Desulfocapsaceae</taxon>
        <taxon>Desulfofustis</taxon>
    </lineage>
</organism>
<accession>A0A1M5XAH5</accession>
<dbReference type="PROSITE" id="PS50110">
    <property type="entry name" value="RESPONSE_REGULATORY"/>
    <property type="match status" value="1"/>
</dbReference>
<dbReference type="Pfam" id="PF00072">
    <property type="entry name" value="Response_reg"/>
    <property type="match status" value="1"/>
</dbReference>
<dbReference type="EMBL" id="FQXS01000018">
    <property type="protein sequence ID" value="SHH96652.1"/>
    <property type="molecule type" value="Genomic_DNA"/>
</dbReference>
<dbReference type="Proteomes" id="UP000184139">
    <property type="component" value="Unassembled WGS sequence"/>
</dbReference>
<dbReference type="Gene3D" id="3.40.50.2300">
    <property type="match status" value="1"/>
</dbReference>